<dbReference type="AlphaFoldDB" id="A0A2W1BMZ3"/>
<accession>A0A2W1BMZ3</accession>
<evidence type="ECO:0000256" key="1">
    <source>
        <dbReference type="SAM" id="MobiDB-lite"/>
    </source>
</evidence>
<sequence length="94" mass="10079">MLVVGTGNGADVESAAPIPVANKNVKTRRPKTARPRRNRVSPSPVIEAGSPLQPWATAPLSRLSQLIRTSSASTASLNSHTSDDDSNSQTRRRY</sequence>
<feature type="compositionally biased region" description="Basic residues" evidence="1">
    <location>
        <begin position="25"/>
        <end position="39"/>
    </location>
</feature>
<gene>
    <name evidence="2" type="primary">HaOG207366</name>
    <name evidence="2" type="ORF">B5X24_HaOG207366</name>
</gene>
<keyword evidence="3" id="KW-1185">Reference proteome</keyword>
<evidence type="ECO:0000313" key="3">
    <source>
        <dbReference type="Proteomes" id="UP000249218"/>
    </source>
</evidence>
<proteinExistence type="predicted"/>
<name>A0A2W1BMZ3_HELAM</name>
<reference evidence="2 3" key="1">
    <citation type="journal article" date="2017" name="BMC Biol.">
        <title>Genomic innovations, transcriptional plasticity and gene loss underlying the evolution and divergence of two highly polyphagous and invasive Helicoverpa pest species.</title>
        <authorList>
            <person name="Pearce S.L."/>
            <person name="Clarke D.F."/>
            <person name="East P.D."/>
            <person name="Elfekih S."/>
            <person name="Gordon K.H."/>
            <person name="Jermiin L.S."/>
            <person name="McGaughran A."/>
            <person name="Oakeshott J.G."/>
            <person name="Papanikolaou A."/>
            <person name="Perera O.P."/>
            <person name="Rane R.V."/>
            <person name="Richards S."/>
            <person name="Tay W.T."/>
            <person name="Walsh T.K."/>
            <person name="Anderson A."/>
            <person name="Anderson C.J."/>
            <person name="Asgari S."/>
            <person name="Board P.G."/>
            <person name="Bretschneider A."/>
            <person name="Campbell P.M."/>
            <person name="Chertemps T."/>
            <person name="Christeller J.T."/>
            <person name="Coppin C.W."/>
            <person name="Downes S.J."/>
            <person name="Duan G."/>
            <person name="Farnsworth C.A."/>
            <person name="Good R.T."/>
            <person name="Han L.B."/>
            <person name="Han Y.C."/>
            <person name="Hatje K."/>
            <person name="Horne I."/>
            <person name="Huang Y.P."/>
            <person name="Hughes D.S."/>
            <person name="Jacquin-Joly E."/>
            <person name="James W."/>
            <person name="Jhangiani S."/>
            <person name="Kollmar M."/>
            <person name="Kuwar S.S."/>
            <person name="Li S."/>
            <person name="Liu N.Y."/>
            <person name="Maibeche M.T."/>
            <person name="Miller J.R."/>
            <person name="Montagne N."/>
            <person name="Perry T."/>
            <person name="Qu J."/>
            <person name="Song S.V."/>
            <person name="Sutton G.G."/>
            <person name="Vogel H."/>
            <person name="Walenz B.P."/>
            <person name="Xu W."/>
            <person name="Zhang H.J."/>
            <person name="Zou Z."/>
            <person name="Batterham P."/>
            <person name="Edwards O.R."/>
            <person name="Feyereisen R."/>
            <person name="Gibbs R.A."/>
            <person name="Heckel D.G."/>
            <person name="McGrath A."/>
            <person name="Robin C."/>
            <person name="Scherer S.E."/>
            <person name="Worley K.C."/>
            <person name="Wu Y.D."/>
        </authorList>
    </citation>
    <scope>NUCLEOTIDE SEQUENCE [LARGE SCALE GENOMIC DNA]</scope>
    <source>
        <strain evidence="2">Harm_GR_Male_#8</strain>
        <tissue evidence="2">Whole organism</tissue>
    </source>
</reference>
<evidence type="ECO:0000313" key="2">
    <source>
        <dbReference type="EMBL" id="PZC74647.1"/>
    </source>
</evidence>
<protein>
    <submittedName>
        <fullName evidence="2">Uncharacterized protein</fullName>
    </submittedName>
</protein>
<dbReference type="OrthoDB" id="533508at2759"/>
<dbReference type="EMBL" id="KZ150034">
    <property type="protein sequence ID" value="PZC74647.1"/>
    <property type="molecule type" value="Genomic_DNA"/>
</dbReference>
<feature type="region of interest" description="Disordered" evidence="1">
    <location>
        <begin position="1"/>
        <end position="54"/>
    </location>
</feature>
<feature type="region of interest" description="Disordered" evidence="1">
    <location>
        <begin position="70"/>
        <end position="94"/>
    </location>
</feature>
<organism evidence="2 3">
    <name type="scientific">Helicoverpa armigera</name>
    <name type="common">Cotton bollworm</name>
    <name type="synonym">Heliothis armigera</name>
    <dbReference type="NCBI Taxonomy" id="29058"/>
    <lineage>
        <taxon>Eukaryota</taxon>
        <taxon>Metazoa</taxon>
        <taxon>Ecdysozoa</taxon>
        <taxon>Arthropoda</taxon>
        <taxon>Hexapoda</taxon>
        <taxon>Insecta</taxon>
        <taxon>Pterygota</taxon>
        <taxon>Neoptera</taxon>
        <taxon>Endopterygota</taxon>
        <taxon>Lepidoptera</taxon>
        <taxon>Glossata</taxon>
        <taxon>Ditrysia</taxon>
        <taxon>Noctuoidea</taxon>
        <taxon>Noctuidae</taxon>
        <taxon>Heliothinae</taxon>
        <taxon>Helicoverpa</taxon>
    </lineage>
</organism>
<dbReference type="Proteomes" id="UP000249218">
    <property type="component" value="Unassembled WGS sequence"/>
</dbReference>
<feature type="compositionally biased region" description="Polar residues" evidence="1">
    <location>
        <begin position="70"/>
        <end position="80"/>
    </location>
</feature>